<protein>
    <recommendedName>
        <fullName evidence="1">Ubiquitin-like domain-containing protein</fullName>
    </recommendedName>
</protein>
<dbReference type="PROSITE" id="PS50053">
    <property type="entry name" value="UBIQUITIN_2"/>
    <property type="match status" value="2"/>
</dbReference>
<dbReference type="Gene3D" id="3.10.20.90">
    <property type="entry name" value="Phosphatidylinositol 3-kinase Catalytic Subunit, Chain A, domain 1"/>
    <property type="match status" value="1"/>
</dbReference>
<evidence type="ECO:0000259" key="1">
    <source>
        <dbReference type="PROSITE" id="PS50053"/>
    </source>
</evidence>
<reference evidence="2 3" key="1">
    <citation type="journal article" date="2020" name="Mol. Biol. Evol.">
        <title>Distinct Expression and Methylation Patterns for Genes with Different Fates following a Single Whole-Genome Duplication in Flowering Plants.</title>
        <authorList>
            <person name="Shi T."/>
            <person name="Rahmani R.S."/>
            <person name="Gugger P.F."/>
            <person name="Wang M."/>
            <person name="Li H."/>
            <person name="Zhang Y."/>
            <person name="Li Z."/>
            <person name="Wang Q."/>
            <person name="Van de Peer Y."/>
            <person name="Marchal K."/>
            <person name="Chen J."/>
        </authorList>
    </citation>
    <scope>NUCLEOTIDE SEQUENCE [LARGE SCALE GENOMIC DNA]</scope>
    <source>
        <tissue evidence="2">Leaf</tissue>
    </source>
</reference>
<dbReference type="EMBL" id="DUZY01000002">
    <property type="protein sequence ID" value="DAD29884.1"/>
    <property type="molecule type" value="Genomic_DNA"/>
</dbReference>
<dbReference type="Proteomes" id="UP000607653">
    <property type="component" value="Unassembled WGS sequence"/>
</dbReference>
<dbReference type="SMART" id="SM00213">
    <property type="entry name" value="UBQ"/>
    <property type="match status" value="1"/>
</dbReference>
<dbReference type="InterPro" id="IPR000626">
    <property type="entry name" value="Ubiquitin-like_dom"/>
</dbReference>
<proteinExistence type="predicted"/>
<feature type="domain" description="Ubiquitin-like" evidence="1">
    <location>
        <begin position="160"/>
        <end position="235"/>
    </location>
</feature>
<dbReference type="AlphaFoldDB" id="A0A822Y7A6"/>
<feature type="domain" description="Ubiquitin-like" evidence="1">
    <location>
        <begin position="80"/>
        <end position="148"/>
    </location>
</feature>
<evidence type="ECO:0000313" key="2">
    <source>
        <dbReference type="EMBL" id="DAD29884.1"/>
    </source>
</evidence>
<organism evidence="2 3">
    <name type="scientific">Nelumbo nucifera</name>
    <name type="common">Sacred lotus</name>
    <dbReference type="NCBI Taxonomy" id="4432"/>
    <lineage>
        <taxon>Eukaryota</taxon>
        <taxon>Viridiplantae</taxon>
        <taxon>Streptophyta</taxon>
        <taxon>Embryophyta</taxon>
        <taxon>Tracheophyta</taxon>
        <taxon>Spermatophyta</taxon>
        <taxon>Magnoliopsida</taxon>
        <taxon>Proteales</taxon>
        <taxon>Nelumbonaceae</taxon>
        <taxon>Nelumbo</taxon>
    </lineage>
</organism>
<comment type="caution">
    <text evidence="2">The sequence shown here is derived from an EMBL/GenBank/DDBJ whole genome shotgun (WGS) entry which is preliminary data.</text>
</comment>
<accession>A0A822Y7A6</accession>
<dbReference type="InterPro" id="IPR029071">
    <property type="entry name" value="Ubiquitin-like_domsf"/>
</dbReference>
<dbReference type="CDD" id="cd17039">
    <property type="entry name" value="Ubl_ubiquitin_like"/>
    <property type="match status" value="2"/>
</dbReference>
<gene>
    <name evidence="2" type="ORF">HUJ06_031352</name>
</gene>
<sequence>MVVIKVEHYDKTYKIEQRCRSVGEIRFFLQFHEFYDEQILLYNGNLLADGNTALSDLGINVEDDYEVVMRLYTKVQPQMIIVTVHTLYSVVILEISSTDTVLGLKKMIDEQVGMTPRRQNLTTLGAPMHDEWRLDRYLISTTPTVFVVETPQDPRWLVAIDVVVPCSEESVFQTMVINVERYDTVFTLQAMIRRAGLVDEGRLFHLEHAGRRLEGRVDIIGYGIHSGETVTVIYD</sequence>
<keyword evidence="3" id="KW-1185">Reference proteome</keyword>
<name>A0A822Y7A6_NELNU</name>
<evidence type="ECO:0000313" key="3">
    <source>
        <dbReference type="Proteomes" id="UP000607653"/>
    </source>
</evidence>
<dbReference type="SUPFAM" id="SSF54236">
    <property type="entry name" value="Ubiquitin-like"/>
    <property type="match status" value="2"/>
</dbReference>
<dbReference type="Pfam" id="PF00240">
    <property type="entry name" value="ubiquitin"/>
    <property type="match status" value="1"/>
</dbReference>